<proteinExistence type="predicted"/>
<sequence length="215" mass="22680">MSNIPYVKSETMEIVPEQQAAAEFAGLTKDFPQLTHLRAAVPVLLGTSIEAAESRPFGLRSQSTLSSAVPVGSSEVENVNSAFIVQSLTNGSTQLALCATIIKGQPAGETLGEVFALRTTTGGQLDQVEEFTPEPTAEGKVVLRDGWWNRLTTCLSRENCGTTCLNAALTCPKVNWAVFLGCLAGRCGGCIVKCAACATCDCSFWCKFVAGCCNG</sequence>
<name>A0AAE3G9V2_9PSEU</name>
<dbReference type="EMBL" id="JAMTCK010000002">
    <property type="protein sequence ID" value="MCP2163923.1"/>
    <property type="molecule type" value="Genomic_DNA"/>
</dbReference>
<evidence type="ECO:0000313" key="2">
    <source>
        <dbReference type="Proteomes" id="UP001206128"/>
    </source>
</evidence>
<keyword evidence="2" id="KW-1185">Reference proteome</keyword>
<organism evidence="1 2">
    <name type="scientific">Goodfellowiella coeruleoviolacea</name>
    <dbReference type="NCBI Taxonomy" id="334858"/>
    <lineage>
        <taxon>Bacteria</taxon>
        <taxon>Bacillati</taxon>
        <taxon>Actinomycetota</taxon>
        <taxon>Actinomycetes</taxon>
        <taxon>Pseudonocardiales</taxon>
        <taxon>Pseudonocardiaceae</taxon>
        <taxon>Goodfellowiella</taxon>
    </lineage>
</organism>
<comment type="caution">
    <text evidence="1">The sequence shown here is derived from an EMBL/GenBank/DDBJ whole genome shotgun (WGS) entry which is preliminary data.</text>
</comment>
<gene>
    <name evidence="1" type="ORF">LX83_000763</name>
</gene>
<dbReference type="RefSeq" id="WP_253767093.1">
    <property type="nucleotide sequence ID" value="NZ_JAMTCK010000002.1"/>
</dbReference>
<dbReference type="Proteomes" id="UP001206128">
    <property type="component" value="Unassembled WGS sequence"/>
</dbReference>
<dbReference type="AlphaFoldDB" id="A0AAE3G9V2"/>
<protein>
    <submittedName>
        <fullName evidence="1">Uncharacterized protein</fullName>
    </submittedName>
</protein>
<evidence type="ECO:0000313" key="1">
    <source>
        <dbReference type="EMBL" id="MCP2163923.1"/>
    </source>
</evidence>
<reference evidence="1" key="1">
    <citation type="submission" date="2022-06" db="EMBL/GenBank/DDBJ databases">
        <title>Genomic Encyclopedia of Archaeal and Bacterial Type Strains, Phase II (KMG-II): from individual species to whole genera.</title>
        <authorList>
            <person name="Goeker M."/>
        </authorList>
    </citation>
    <scope>NUCLEOTIDE SEQUENCE</scope>
    <source>
        <strain evidence="1">DSM 43935</strain>
    </source>
</reference>
<accession>A0AAE3G9V2</accession>